<comment type="caution">
    <text evidence="2">The sequence shown here is derived from an EMBL/GenBank/DDBJ whole genome shotgun (WGS) entry which is preliminary data.</text>
</comment>
<sequence>MFGPSQQLQVTELMASIDGKEKYDAFNRRMKEKPTETQTDAITSPSGQQQLFKCEKAATRSEQGKWQSTSQGYRIPKIQQDAMENLFQMARTMIELSRKEEARLKYQKLFLTF</sequence>
<reference evidence="2" key="1">
    <citation type="submission" date="2021-03" db="EMBL/GenBank/DDBJ databases">
        <title>Draft genome sequence of rust myrtle Austropuccinia psidii MF-1, a brazilian biotype.</title>
        <authorList>
            <person name="Quecine M.C."/>
            <person name="Pachon D.M.R."/>
            <person name="Bonatelli M.L."/>
            <person name="Correr F.H."/>
            <person name="Franceschini L.M."/>
            <person name="Leite T.F."/>
            <person name="Margarido G.R.A."/>
            <person name="Almeida C.A."/>
            <person name="Ferrarezi J.A."/>
            <person name="Labate C.A."/>
        </authorList>
    </citation>
    <scope>NUCLEOTIDE SEQUENCE</scope>
    <source>
        <strain evidence="2">MF-1</strain>
    </source>
</reference>
<dbReference type="EMBL" id="AVOT02027554">
    <property type="protein sequence ID" value="MBW0519656.1"/>
    <property type="molecule type" value="Genomic_DNA"/>
</dbReference>
<evidence type="ECO:0000313" key="3">
    <source>
        <dbReference type="Proteomes" id="UP000765509"/>
    </source>
</evidence>
<evidence type="ECO:0000313" key="2">
    <source>
        <dbReference type="EMBL" id="MBW0519656.1"/>
    </source>
</evidence>
<gene>
    <name evidence="2" type="ORF">O181_059371</name>
</gene>
<evidence type="ECO:0000256" key="1">
    <source>
        <dbReference type="SAM" id="MobiDB-lite"/>
    </source>
</evidence>
<keyword evidence="3" id="KW-1185">Reference proteome</keyword>
<name>A0A9Q3HVM4_9BASI</name>
<feature type="compositionally biased region" description="Polar residues" evidence="1">
    <location>
        <begin position="36"/>
        <end position="51"/>
    </location>
</feature>
<dbReference type="AlphaFoldDB" id="A0A9Q3HVM4"/>
<organism evidence="2 3">
    <name type="scientific">Austropuccinia psidii MF-1</name>
    <dbReference type="NCBI Taxonomy" id="1389203"/>
    <lineage>
        <taxon>Eukaryota</taxon>
        <taxon>Fungi</taxon>
        <taxon>Dikarya</taxon>
        <taxon>Basidiomycota</taxon>
        <taxon>Pucciniomycotina</taxon>
        <taxon>Pucciniomycetes</taxon>
        <taxon>Pucciniales</taxon>
        <taxon>Sphaerophragmiaceae</taxon>
        <taxon>Austropuccinia</taxon>
    </lineage>
</organism>
<proteinExistence type="predicted"/>
<accession>A0A9Q3HVM4</accession>
<feature type="region of interest" description="Disordered" evidence="1">
    <location>
        <begin position="32"/>
        <end position="51"/>
    </location>
</feature>
<dbReference type="Proteomes" id="UP000765509">
    <property type="component" value="Unassembled WGS sequence"/>
</dbReference>
<protein>
    <submittedName>
        <fullName evidence="2">Uncharacterized protein</fullName>
    </submittedName>
</protein>